<reference evidence="10 11" key="1">
    <citation type="submission" date="2020-04" db="EMBL/GenBank/DDBJ databases">
        <title>Novel Paenibacillus strain UniB2 isolated from commercial digestive syrup.</title>
        <authorList>
            <person name="Thorat V."/>
            <person name="Kirdat K."/>
            <person name="Tiwarekar B."/>
            <person name="Yadav A."/>
        </authorList>
    </citation>
    <scope>NUCLEOTIDE SEQUENCE [LARGE SCALE GENOMIC DNA]</scope>
    <source>
        <strain evidence="10 11">UniB2</strain>
    </source>
</reference>
<dbReference type="SUPFAM" id="SSF109998">
    <property type="entry name" value="Triger factor/SurA peptide-binding domain-like"/>
    <property type="match status" value="1"/>
</dbReference>
<dbReference type="Gene3D" id="3.10.50.40">
    <property type="match status" value="1"/>
</dbReference>
<dbReference type="KEGG" id="palr:HGI30_00220"/>
<evidence type="ECO:0000256" key="1">
    <source>
        <dbReference type="ARBA" id="ARBA00000971"/>
    </source>
</evidence>
<dbReference type="EC" id="5.2.1.8" evidence="2"/>
<dbReference type="PANTHER" id="PTHR47245:SF1">
    <property type="entry name" value="FOLDASE PROTEIN PRSA"/>
    <property type="match status" value="1"/>
</dbReference>
<dbReference type="EMBL" id="CP051428">
    <property type="protein sequence ID" value="QJC50189.1"/>
    <property type="molecule type" value="Genomic_DNA"/>
</dbReference>
<name>A0A6H2GS59_9BACL</name>
<sequence length="359" mass="38669">MNISIKRPAASRLLLLALTAVLALTLAACGKKAENGEGGDDSKTIAEYKGGTVSEKDFTTFANVLRVVNPNVAPYLDMAAYKNMILDQYIGYQLVYKDASQEVKDKAAKEADEQYKQIEEAYTKETLETNMKENNIGAQDIKDFITLSLGVSDTMAAKVTDADAQKYYDENKEGLTKVTLRHVLVGFTDPEGKERKKEDALARAKEAKAKLEADGADWNALAKEYSEDPGSAENGGQYAEQAAGGWVENFKKAAVTQEIGVVGEPVETEYGYHVIQVEKRDLPTFDAAKEEVKQTLAQSQLNDYMQNEVPGLITKKEEFKDPETSPAPSGSAGENAGTPSGGDAGAENAAPDAASNAGN</sequence>
<evidence type="ECO:0000256" key="8">
    <source>
        <dbReference type="SAM" id="SignalP"/>
    </source>
</evidence>
<keyword evidence="5 6" id="KW-0413">Isomerase</keyword>
<dbReference type="PROSITE" id="PS50198">
    <property type="entry name" value="PPIC_PPIASE_2"/>
    <property type="match status" value="1"/>
</dbReference>
<dbReference type="InterPro" id="IPR027304">
    <property type="entry name" value="Trigger_fact/SurA_dom_sf"/>
</dbReference>
<evidence type="ECO:0000256" key="2">
    <source>
        <dbReference type="ARBA" id="ARBA00013194"/>
    </source>
</evidence>
<dbReference type="InterPro" id="IPR050245">
    <property type="entry name" value="PrsA_foldase"/>
</dbReference>
<protein>
    <recommendedName>
        <fullName evidence="2">peptidylprolyl isomerase</fullName>
        <ecNumber evidence="2">5.2.1.8</ecNumber>
    </recommendedName>
</protein>
<comment type="catalytic activity">
    <reaction evidence="1">
        <text>[protein]-peptidylproline (omega=180) = [protein]-peptidylproline (omega=0)</text>
        <dbReference type="Rhea" id="RHEA:16237"/>
        <dbReference type="Rhea" id="RHEA-COMP:10747"/>
        <dbReference type="Rhea" id="RHEA-COMP:10748"/>
        <dbReference type="ChEBI" id="CHEBI:83833"/>
        <dbReference type="ChEBI" id="CHEBI:83834"/>
        <dbReference type="EC" id="5.2.1.8"/>
    </reaction>
</comment>
<dbReference type="InterPro" id="IPR000297">
    <property type="entry name" value="PPIase_PpiC"/>
</dbReference>
<keyword evidence="4 6" id="KW-0697">Rotamase</keyword>
<feature type="region of interest" description="Disordered" evidence="7">
    <location>
        <begin position="309"/>
        <end position="359"/>
    </location>
</feature>
<dbReference type="SUPFAM" id="SSF54534">
    <property type="entry name" value="FKBP-like"/>
    <property type="match status" value="1"/>
</dbReference>
<feature type="signal peptide" evidence="8">
    <location>
        <begin position="1"/>
        <end position="33"/>
    </location>
</feature>
<evidence type="ECO:0000256" key="5">
    <source>
        <dbReference type="ARBA" id="ARBA00023235"/>
    </source>
</evidence>
<dbReference type="Pfam" id="PF13616">
    <property type="entry name" value="Rotamase_3"/>
    <property type="match status" value="1"/>
</dbReference>
<evidence type="ECO:0000259" key="9">
    <source>
        <dbReference type="PROSITE" id="PS50198"/>
    </source>
</evidence>
<dbReference type="Proteomes" id="UP000502136">
    <property type="component" value="Chromosome"/>
</dbReference>
<dbReference type="PANTHER" id="PTHR47245">
    <property type="entry name" value="PEPTIDYLPROLYL ISOMERASE"/>
    <property type="match status" value="1"/>
</dbReference>
<keyword evidence="3 8" id="KW-0732">Signal</keyword>
<dbReference type="InterPro" id="IPR046357">
    <property type="entry name" value="PPIase_dom_sf"/>
</dbReference>
<evidence type="ECO:0000256" key="6">
    <source>
        <dbReference type="PROSITE-ProRule" id="PRU00278"/>
    </source>
</evidence>
<keyword evidence="11" id="KW-1185">Reference proteome</keyword>
<feature type="compositionally biased region" description="Low complexity" evidence="7">
    <location>
        <begin position="345"/>
        <end position="359"/>
    </location>
</feature>
<dbReference type="RefSeq" id="WP_168905874.1">
    <property type="nucleotide sequence ID" value="NZ_CP051428.1"/>
</dbReference>
<organism evidence="10 11">
    <name type="scientific">Paenibacillus albicereus</name>
    <dbReference type="NCBI Taxonomy" id="2726185"/>
    <lineage>
        <taxon>Bacteria</taxon>
        <taxon>Bacillati</taxon>
        <taxon>Bacillota</taxon>
        <taxon>Bacilli</taxon>
        <taxon>Bacillales</taxon>
        <taxon>Paenibacillaceae</taxon>
        <taxon>Paenibacillus</taxon>
    </lineage>
</organism>
<evidence type="ECO:0000313" key="11">
    <source>
        <dbReference type="Proteomes" id="UP000502136"/>
    </source>
</evidence>
<feature type="compositionally biased region" description="Basic and acidic residues" evidence="7">
    <location>
        <begin position="314"/>
        <end position="323"/>
    </location>
</feature>
<evidence type="ECO:0000256" key="4">
    <source>
        <dbReference type="ARBA" id="ARBA00023110"/>
    </source>
</evidence>
<feature type="chain" id="PRO_5026169043" description="peptidylprolyl isomerase" evidence="8">
    <location>
        <begin position="34"/>
        <end position="359"/>
    </location>
</feature>
<feature type="domain" description="PpiC" evidence="9">
    <location>
        <begin position="175"/>
        <end position="279"/>
    </location>
</feature>
<evidence type="ECO:0000313" key="10">
    <source>
        <dbReference type="EMBL" id="QJC50189.1"/>
    </source>
</evidence>
<accession>A0A6H2GS59</accession>
<dbReference type="PROSITE" id="PS51257">
    <property type="entry name" value="PROKAR_LIPOPROTEIN"/>
    <property type="match status" value="1"/>
</dbReference>
<evidence type="ECO:0000256" key="3">
    <source>
        <dbReference type="ARBA" id="ARBA00022729"/>
    </source>
</evidence>
<gene>
    <name evidence="10" type="ORF">HGI30_00220</name>
</gene>
<dbReference type="AlphaFoldDB" id="A0A6H2GS59"/>
<dbReference type="GO" id="GO:0003755">
    <property type="term" value="F:peptidyl-prolyl cis-trans isomerase activity"/>
    <property type="evidence" value="ECO:0007669"/>
    <property type="project" value="UniProtKB-KW"/>
</dbReference>
<proteinExistence type="predicted"/>
<evidence type="ECO:0000256" key="7">
    <source>
        <dbReference type="SAM" id="MobiDB-lite"/>
    </source>
</evidence>